<dbReference type="AlphaFoldDB" id="K8ET32"/>
<feature type="compositionally biased region" description="Acidic residues" evidence="4">
    <location>
        <begin position="117"/>
        <end position="129"/>
    </location>
</feature>
<feature type="region of interest" description="Disordered" evidence="4">
    <location>
        <begin position="72"/>
        <end position="147"/>
    </location>
</feature>
<keyword evidence="2 3" id="KW-0040">ANK repeat</keyword>
<dbReference type="EMBL" id="FO082276">
    <property type="protein sequence ID" value="CCO15595.1"/>
    <property type="molecule type" value="Genomic_DNA"/>
</dbReference>
<dbReference type="Pfam" id="PF12796">
    <property type="entry name" value="Ank_2"/>
    <property type="match status" value="1"/>
</dbReference>
<dbReference type="Proteomes" id="UP000198341">
    <property type="component" value="Chromosome 3"/>
</dbReference>
<evidence type="ECO:0000256" key="3">
    <source>
        <dbReference type="PROSITE-ProRule" id="PRU00023"/>
    </source>
</evidence>
<dbReference type="Pfam" id="PF13637">
    <property type="entry name" value="Ank_4"/>
    <property type="match status" value="1"/>
</dbReference>
<dbReference type="InterPro" id="IPR036770">
    <property type="entry name" value="Ankyrin_rpt-contain_sf"/>
</dbReference>
<feature type="repeat" description="ANK" evidence="3">
    <location>
        <begin position="324"/>
        <end position="356"/>
    </location>
</feature>
<reference evidence="5 6" key="1">
    <citation type="submission" date="2011-10" db="EMBL/GenBank/DDBJ databases">
        <authorList>
            <person name="Genoscope - CEA"/>
        </authorList>
    </citation>
    <scope>NUCLEOTIDE SEQUENCE [LARGE SCALE GENOMIC DNA]</scope>
    <source>
        <strain evidence="5 6">RCC 1105</strain>
    </source>
</reference>
<dbReference type="OrthoDB" id="1577640at2759"/>
<feature type="compositionally biased region" description="Basic and acidic residues" evidence="4">
    <location>
        <begin position="27"/>
        <end position="45"/>
    </location>
</feature>
<protein>
    <submittedName>
        <fullName evidence="5">AnkA</fullName>
    </submittedName>
</protein>
<dbReference type="PANTHER" id="PTHR24173:SF74">
    <property type="entry name" value="ANKYRIN REPEAT DOMAIN-CONTAINING PROTEIN 16"/>
    <property type="match status" value="1"/>
</dbReference>
<dbReference type="PROSITE" id="PS50088">
    <property type="entry name" value="ANK_REPEAT"/>
    <property type="match status" value="2"/>
</dbReference>
<sequence>MTEKELAIQNAKKMQEHNRPPAPDWNQAKKDGSHTHPNTMDKDGKFLTAIGAMKSGGGYDVDPVHGDASLETKMKGLGVENPGEKKSFAWNDPPPPKKKEMKKKKKKKNNSDSDSSGSDEDTSDDEGSSEDEKEKEPVEDFGMDCEPKDKFRKKRLQKLKKDVHPILDVVRVDDPSELRALLELGGDANEVITEDKVKDEYDQLGWTPLLEASSKGRVDCMRTLLKFNADPNVGCNENDEKPLHYAARGGHAQALTKLFKESKIDAFARNRKGATCLHSAAKKGRIESLQIILKQFRRIQEEMSSTADTQSSRFDDAIDFVDSSGQTALHVAAGAGYEDAVSILVKAGADASLVDIKGRTPKKVAAKKGYDDLSKVLRKAEKESESRREKMGNLQIPTNAFADIEGKHTEVAFSPTHEAGEENEKLFKDAARIETAGGL</sequence>
<keyword evidence="6" id="KW-1185">Reference proteome</keyword>
<evidence type="ECO:0000256" key="2">
    <source>
        <dbReference type="ARBA" id="ARBA00023043"/>
    </source>
</evidence>
<name>K8ET32_9CHLO</name>
<dbReference type="eggNOG" id="KOG4177">
    <property type="taxonomic scope" value="Eukaryota"/>
</dbReference>
<organism evidence="5 6">
    <name type="scientific">Bathycoccus prasinos</name>
    <dbReference type="NCBI Taxonomy" id="41875"/>
    <lineage>
        <taxon>Eukaryota</taxon>
        <taxon>Viridiplantae</taxon>
        <taxon>Chlorophyta</taxon>
        <taxon>Mamiellophyceae</taxon>
        <taxon>Mamiellales</taxon>
        <taxon>Bathycoccaceae</taxon>
        <taxon>Bathycoccus</taxon>
    </lineage>
</organism>
<dbReference type="PANTHER" id="PTHR24173">
    <property type="entry name" value="ANKYRIN REPEAT CONTAINING"/>
    <property type="match status" value="1"/>
</dbReference>
<dbReference type="STRING" id="41875.K8ET32"/>
<dbReference type="KEGG" id="bpg:Bathy03g00810"/>
<dbReference type="PROSITE" id="PS50297">
    <property type="entry name" value="ANK_REP_REGION"/>
    <property type="match status" value="2"/>
</dbReference>
<evidence type="ECO:0000256" key="4">
    <source>
        <dbReference type="SAM" id="MobiDB-lite"/>
    </source>
</evidence>
<evidence type="ECO:0000256" key="1">
    <source>
        <dbReference type="ARBA" id="ARBA00022737"/>
    </source>
</evidence>
<keyword evidence="1" id="KW-0677">Repeat</keyword>
<proteinExistence type="predicted"/>
<feature type="region of interest" description="Disordered" evidence="4">
    <location>
        <begin position="1"/>
        <end position="47"/>
    </location>
</feature>
<evidence type="ECO:0000313" key="5">
    <source>
        <dbReference type="EMBL" id="CCO15595.1"/>
    </source>
</evidence>
<evidence type="ECO:0000313" key="6">
    <source>
        <dbReference type="Proteomes" id="UP000198341"/>
    </source>
</evidence>
<dbReference type="SMART" id="SM00248">
    <property type="entry name" value="ANK"/>
    <property type="match status" value="6"/>
</dbReference>
<accession>K8ET32</accession>
<feature type="repeat" description="ANK" evidence="3">
    <location>
        <begin position="204"/>
        <end position="236"/>
    </location>
</feature>
<feature type="compositionally biased region" description="Basic residues" evidence="4">
    <location>
        <begin position="99"/>
        <end position="108"/>
    </location>
</feature>
<dbReference type="RefSeq" id="XP_007514158.1">
    <property type="nucleotide sequence ID" value="XM_007514096.1"/>
</dbReference>
<dbReference type="SUPFAM" id="SSF48403">
    <property type="entry name" value="Ankyrin repeat"/>
    <property type="match status" value="1"/>
</dbReference>
<dbReference type="Gene3D" id="1.25.40.20">
    <property type="entry name" value="Ankyrin repeat-containing domain"/>
    <property type="match status" value="2"/>
</dbReference>
<dbReference type="InterPro" id="IPR002110">
    <property type="entry name" value="Ankyrin_rpt"/>
</dbReference>
<dbReference type="GeneID" id="19016619"/>
<gene>
    <name evidence="5" type="ORF">Bathy03g00810</name>
</gene>